<dbReference type="Proteomes" id="UP000007800">
    <property type="component" value="Unassembled WGS sequence"/>
</dbReference>
<dbReference type="RefSeq" id="XP_002767793.1">
    <property type="nucleotide sequence ID" value="XM_002767747.1"/>
</dbReference>
<organism evidence="3">
    <name type="scientific">Perkinsus marinus (strain ATCC 50983 / TXsc)</name>
    <dbReference type="NCBI Taxonomy" id="423536"/>
    <lineage>
        <taxon>Eukaryota</taxon>
        <taxon>Sar</taxon>
        <taxon>Alveolata</taxon>
        <taxon>Perkinsozoa</taxon>
        <taxon>Perkinsea</taxon>
        <taxon>Perkinsida</taxon>
        <taxon>Perkinsidae</taxon>
        <taxon>Perkinsus</taxon>
    </lineage>
</organism>
<keyword evidence="1" id="KW-0732">Signal</keyword>
<feature type="non-terminal residue" evidence="2">
    <location>
        <position position="70"/>
    </location>
</feature>
<dbReference type="EMBL" id="GG684998">
    <property type="protein sequence ID" value="EER00511.1"/>
    <property type="molecule type" value="Genomic_DNA"/>
</dbReference>
<dbReference type="OrthoDB" id="531541at2759"/>
<proteinExistence type="predicted"/>
<evidence type="ECO:0000256" key="1">
    <source>
        <dbReference type="SAM" id="SignalP"/>
    </source>
</evidence>
<gene>
    <name evidence="2" type="ORF">Pmar_PMAR010385</name>
</gene>
<dbReference type="AlphaFoldDB" id="C5LRY2"/>
<accession>C5LRY2</accession>
<reference evidence="2 3" key="1">
    <citation type="submission" date="2008-07" db="EMBL/GenBank/DDBJ databases">
        <authorList>
            <person name="El-Sayed N."/>
            <person name="Caler E."/>
            <person name="Inman J."/>
            <person name="Amedeo P."/>
            <person name="Hass B."/>
            <person name="Wortman J."/>
        </authorList>
    </citation>
    <scope>NUCLEOTIDE SEQUENCE [LARGE SCALE GENOMIC DNA]</scope>
    <source>
        <strain evidence="3">ATCC 50983 / TXsc</strain>
    </source>
</reference>
<keyword evidence="3" id="KW-1185">Reference proteome</keyword>
<sequence>MKLLVTLFVFFSCGILYVKARVDGNENIRGLGPVNGDPNDKYYYGQEDYLEAISVPKAWSILDSIPKRTQ</sequence>
<feature type="chain" id="PRO_5002955024" evidence="1">
    <location>
        <begin position="21"/>
        <end position="70"/>
    </location>
</feature>
<evidence type="ECO:0000313" key="2">
    <source>
        <dbReference type="EMBL" id="EER00511.1"/>
    </source>
</evidence>
<feature type="signal peptide" evidence="1">
    <location>
        <begin position="1"/>
        <end position="20"/>
    </location>
</feature>
<protein>
    <submittedName>
        <fullName evidence="2">Uncharacterized protein</fullName>
    </submittedName>
</protein>
<dbReference type="InParanoid" id="C5LRY2"/>
<dbReference type="GeneID" id="9043587"/>
<evidence type="ECO:0000313" key="3">
    <source>
        <dbReference type="Proteomes" id="UP000007800"/>
    </source>
</evidence>
<name>C5LRY2_PERM5</name>